<comment type="caution">
    <text evidence="1">The sequence shown here is derived from an EMBL/GenBank/DDBJ whole genome shotgun (WGS) entry which is preliminary data.</text>
</comment>
<keyword evidence="2" id="KW-1185">Reference proteome</keyword>
<dbReference type="Proteomes" id="UP001054821">
    <property type="component" value="Chromosome 1"/>
</dbReference>
<protein>
    <submittedName>
        <fullName evidence="1">Uncharacterized protein</fullName>
    </submittedName>
</protein>
<organism evidence="1 2">
    <name type="scientific">Prunus dulcis</name>
    <name type="common">Almond</name>
    <name type="synonym">Amygdalus dulcis</name>
    <dbReference type="NCBI Taxonomy" id="3755"/>
    <lineage>
        <taxon>Eukaryota</taxon>
        <taxon>Viridiplantae</taxon>
        <taxon>Streptophyta</taxon>
        <taxon>Embryophyta</taxon>
        <taxon>Tracheophyta</taxon>
        <taxon>Spermatophyta</taxon>
        <taxon>Magnoliopsida</taxon>
        <taxon>eudicotyledons</taxon>
        <taxon>Gunneridae</taxon>
        <taxon>Pentapetalae</taxon>
        <taxon>rosids</taxon>
        <taxon>fabids</taxon>
        <taxon>Rosales</taxon>
        <taxon>Rosaceae</taxon>
        <taxon>Amygdaloideae</taxon>
        <taxon>Amygdaleae</taxon>
        <taxon>Prunus</taxon>
    </lineage>
</organism>
<proteinExistence type="predicted"/>
<reference evidence="1 2" key="1">
    <citation type="journal article" date="2022" name="G3 (Bethesda)">
        <title>Whole-genome sequence and methylome profiling of the almond [Prunus dulcis (Mill.) D.A. Webb] cultivar 'Nonpareil'.</title>
        <authorList>
            <person name="D'Amico-Willman K.M."/>
            <person name="Ouma W.Z."/>
            <person name="Meulia T."/>
            <person name="Sideli G.M."/>
            <person name="Gradziel T.M."/>
            <person name="Fresnedo-Ramirez J."/>
        </authorList>
    </citation>
    <scope>NUCLEOTIDE SEQUENCE [LARGE SCALE GENOMIC DNA]</scope>
    <source>
        <strain evidence="1">Clone GOH B32 T37-40</strain>
    </source>
</reference>
<name>A0AAD4ZN74_PRUDU</name>
<accession>A0AAD4ZN74</accession>
<dbReference type="EMBL" id="JAJFAZ020000001">
    <property type="protein sequence ID" value="KAI5351187.1"/>
    <property type="molecule type" value="Genomic_DNA"/>
</dbReference>
<evidence type="ECO:0000313" key="1">
    <source>
        <dbReference type="EMBL" id="KAI5351187.1"/>
    </source>
</evidence>
<gene>
    <name evidence="1" type="ORF">L3X38_004078</name>
</gene>
<sequence>MRSRADHVFPEFCEDMCSRAAYVSPDFCEDMSSRADHGSLEFYKNATYMFCKVDCAQRLGLFEFAVHVPFSRETLPVFR</sequence>
<dbReference type="AlphaFoldDB" id="A0AAD4ZN74"/>
<evidence type="ECO:0000313" key="2">
    <source>
        <dbReference type="Proteomes" id="UP001054821"/>
    </source>
</evidence>